<feature type="domain" description="Low molecular weight protein antigen 6 PH" evidence="2">
    <location>
        <begin position="53"/>
        <end position="128"/>
    </location>
</feature>
<evidence type="ECO:0000259" key="2">
    <source>
        <dbReference type="Pfam" id="PF10756"/>
    </source>
</evidence>
<proteinExistence type="predicted"/>
<evidence type="ECO:0000313" key="3">
    <source>
        <dbReference type="EMBL" id="GIJ30101.1"/>
    </source>
</evidence>
<dbReference type="EMBL" id="BOPC01000097">
    <property type="protein sequence ID" value="GIJ30101.1"/>
    <property type="molecule type" value="Genomic_DNA"/>
</dbReference>
<dbReference type="InterPro" id="IPR019692">
    <property type="entry name" value="CFP-6_PH"/>
</dbReference>
<gene>
    <name evidence="3" type="ORF">Vqi01_52630</name>
</gene>
<dbReference type="Proteomes" id="UP000653076">
    <property type="component" value="Unassembled WGS sequence"/>
</dbReference>
<protein>
    <recommendedName>
        <fullName evidence="2">Low molecular weight protein antigen 6 PH domain-containing protein</fullName>
    </recommendedName>
</protein>
<comment type="caution">
    <text evidence="3">The sequence shown here is derived from an EMBL/GenBank/DDBJ whole genome shotgun (WGS) entry which is preliminary data.</text>
</comment>
<name>A0ABQ4JKM8_9ACTN</name>
<evidence type="ECO:0000256" key="1">
    <source>
        <dbReference type="SAM" id="MobiDB-lite"/>
    </source>
</evidence>
<feature type="compositionally biased region" description="Pro residues" evidence="1">
    <location>
        <begin position="131"/>
        <end position="154"/>
    </location>
</feature>
<feature type="region of interest" description="Disordered" evidence="1">
    <location>
        <begin position="124"/>
        <end position="154"/>
    </location>
</feature>
<evidence type="ECO:0000313" key="4">
    <source>
        <dbReference type="Proteomes" id="UP000653076"/>
    </source>
</evidence>
<accession>A0ABQ4JKM8</accession>
<reference evidence="3 4" key="1">
    <citation type="submission" date="2021-01" db="EMBL/GenBank/DDBJ databases">
        <title>Whole genome shotgun sequence of Verrucosispora qiuiae NBRC 106684.</title>
        <authorList>
            <person name="Komaki H."/>
            <person name="Tamura T."/>
        </authorList>
    </citation>
    <scope>NUCLEOTIDE SEQUENCE [LARGE SCALE GENOMIC DNA]</scope>
    <source>
        <strain evidence="3 4">NBRC 106684</strain>
    </source>
</reference>
<organism evidence="3 4">
    <name type="scientific">Micromonospora qiuiae</name>
    <dbReference type="NCBI Taxonomy" id="502268"/>
    <lineage>
        <taxon>Bacteria</taxon>
        <taxon>Bacillati</taxon>
        <taxon>Actinomycetota</taxon>
        <taxon>Actinomycetes</taxon>
        <taxon>Micromonosporales</taxon>
        <taxon>Micromonosporaceae</taxon>
        <taxon>Micromonospora</taxon>
    </lineage>
</organism>
<keyword evidence="4" id="KW-1185">Reference proteome</keyword>
<sequence length="154" mass="15779">MPPALPIVKLVGAACVLALGILLAEGDLLRPVLGGLAAAFLAGWAARDLIAPVRLAVDADGITVPAGWLGRRHLPWTTVETIRVNRRPGRGLAGPALEIDTDDSLHLLSRLDLNAEPAEVADALLAAQPPGTAPPDTAPPDTPSPPDTAPPDTA</sequence>
<dbReference type="Pfam" id="PF10756">
    <property type="entry name" value="bPH_6"/>
    <property type="match status" value="1"/>
</dbReference>